<dbReference type="PANTHER" id="PTHR12558:SF13">
    <property type="entry name" value="CELL DIVISION CYCLE PROTEIN 27 HOMOLOG"/>
    <property type="match status" value="1"/>
</dbReference>
<comment type="caution">
    <text evidence="3">The sequence shown here is derived from an EMBL/GenBank/DDBJ whole genome shotgun (WGS) entry which is preliminary data.</text>
</comment>
<evidence type="ECO:0000256" key="2">
    <source>
        <dbReference type="SAM" id="SignalP"/>
    </source>
</evidence>
<proteinExistence type="predicted"/>
<keyword evidence="1" id="KW-0802">TPR repeat</keyword>
<dbReference type="PROSITE" id="PS50005">
    <property type="entry name" value="TPR"/>
    <property type="match status" value="1"/>
</dbReference>
<keyword evidence="2" id="KW-0732">Signal</keyword>
<feature type="chain" id="PRO_5020935558" evidence="2">
    <location>
        <begin position="20"/>
        <end position="556"/>
    </location>
</feature>
<dbReference type="EMBL" id="SRXV01000001">
    <property type="protein sequence ID" value="TGY94797.1"/>
    <property type="molecule type" value="Genomic_DNA"/>
</dbReference>
<sequence length="556" mass="61785">MRATTLTCLSLLLAASCAAGSNFLSPEEAEESSVYGAFLAARYAGASRDMDRSAALYAEALELQPDFELLSQRSFFAALLAGDFELADQAALTSAEGAEDPQLVRLYLDAVALERGDRYEDSPDDPQLGAFARAVQTVMTDWSRAQTRSGAREVAAETLDVSAQVADYGILHKAMLFEAAGQWDRALDGYTSAALNGDMIELATVLQGALLERRGRRNEAIALYRQRVDEDPYPDPEVLYALQRAEAGRRAPRFDANEYAARALYALTRALTRNSPGDYTALFQRLVERVDPEFARNRYSLAQTLESIDMDGEALAIYESLDGTAFETRAEVDAAWLLFTTGRREEALLRAEQLQSDSMDETARLLLADIYRLTDQCDRALPLYASVSETDRSARQRWQPAFFEGICYQQLGDWDSAEARYIQALEYAPDEPRVLNHLGYNWIVFGEHVEEGLDMVRRAAELAPDNGAILDSVGWGLYKLGRYEEAVGYLERAAVASPGNATINWHLGDAYARQGRALEARFSWEHALELDPQPRERTLIEARLEGGIETGPDDIE</sequence>
<dbReference type="PROSITE" id="PS51257">
    <property type="entry name" value="PROKAR_LIPOPROTEIN"/>
    <property type="match status" value="1"/>
</dbReference>
<dbReference type="Gene3D" id="1.25.40.10">
    <property type="entry name" value="Tetratricopeptide repeat domain"/>
    <property type="match status" value="3"/>
</dbReference>
<feature type="signal peptide" evidence="2">
    <location>
        <begin position="1"/>
        <end position="19"/>
    </location>
</feature>
<evidence type="ECO:0000313" key="3">
    <source>
        <dbReference type="EMBL" id="TGY94797.1"/>
    </source>
</evidence>
<organism evidence="3 4">
    <name type="scientific">Marinicauda pacifica</name>
    <dbReference type="NCBI Taxonomy" id="1133559"/>
    <lineage>
        <taxon>Bacteria</taxon>
        <taxon>Pseudomonadati</taxon>
        <taxon>Pseudomonadota</taxon>
        <taxon>Alphaproteobacteria</taxon>
        <taxon>Maricaulales</taxon>
        <taxon>Maricaulaceae</taxon>
        <taxon>Marinicauda</taxon>
    </lineage>
</organism>
<dbReference type="Proteomes" id="UP000305451">
    <property type="component" value="Unassembled WGS sequence"/>
</dbReference>
<gene>
    <name evidence="3" type="ORF">E5162_05920</name>
</gene>
<dbReference type="InterPro" id="IPR011990">
    <property type="entry name" value="TPR-like_helical_dom_sf"/>
</dbReference>
<name>A0A4S2HFB7_9PROT</name>
<dbReference type="SUPFAM" id="SSF48452">
    <property type="entry name" value="TPR-like"/>
    <property type="match status" value="3"/>
</dbReference>
<evidence type="ECO:0000313" key="4">
    <source>
        <dbReference type="Proteomes" id="UP000305451"/>
    </source>
</evidence>
<reference evidence="3 4" key="1">
    <citation type="journal article" date="2013" name="Int. J. Syst. Evol. Microbiol.">
        <title>Marinicauda pacifica gen. nov., sp. nov., a prosthecate alphaproteobacterium of the family Hyphomonadaceae isolated from deep seawater.</title>
        <authorList>
            <person name="Zhang X.Y."/>
            <person name="Li G.W."/>
            <person name="Wang C.S."/>
            <person name="Zhang Y.J."/>
            <person name="Xu X.W."/>
            <person name="Li H."/>
            <person name="Liu A."/>
            <person name="Liu C."/>
            <person name="Xie B.B."/>
            <person name="Qin Q.L."/>
            <person name="Xu Z."/>
            <person name="Chen X.L."/>
            <person name="Zhou B.C."/>
            <person name="Zhang Y.Z."/>
        </authorList>
    </citation>
    <scope>NUCLEOTIDE SEQUENCE [LARGE SCALE GENOMIC DNA]</scope>
    <source>
        <strain evidence="3 4">P-1 km-3</strain>
    </source>
</reference>
<dbReference type="OrthoDB" id="9766710at2"/>
<feature type="repeat" description="TPR" evidence="1">
    <location>
        <begin position="501"/>
        <end position="534"/>
    </location>
</feature>
<dbReference type="RefSeq" id="WP_135943993.1">
    <property type="nucleotide sequence ID" value="NZ_BMEI01000001.1"/>
</dbReference>
<protein>
    <submittedName>
        <fullName evidence="3">Tetratricopeptide repeat protein</fullName>
    </submittedName>
</protein>
<keyword evidence="4" id="KW-1185">Reference proteome</keyword>
<accession>A0A4S2HFB7</accession>
<evidence type="ECO:0000256" key="1">
    <source>
        <dbReference type="PROSITE-ProRule" id="PRU00339"/>
    </source>
</evidence>
<dbReference type="PANTHER" id="PTHR12558">
    <property type="entry name" value="CELL DIVISION CYCLE 16,23,27"/>
    <property type="match status" value="1"/>
</dbReference>
<dbReference type="AlphaFoldDB" id="A0A4S2HFB7"/>
<dbReference type="InterPro" id="IPR019734">
    <property type="entry name" value="TPR_rpt"/>
</dbReference>
<dbReference type="Pfam" id="PF13432">
    <property type="entry name" value="TPR_16"/>
    <property type="match status" value="2"/>
</dbReference>
<dbReference type="SMART" id="SM00028">
    <property type="entry name" value="TPR"/>
    <property type="match status" value="6"/>
</dbReference>